<evidence type="ECO:0000256" key="7">
    <source>
        <dbReference type="ARBA" id="ARBA00023210"/>
    </source>
</evidence>
<dbReference type="STRING" id="233100.SAMN05216526_1568"/>
<dbReference type="Pfam" id="PF05164">
    <property type="entry name" value="ZapA"/>
    <property type="match status" value="1"/>
</dbReference>
<evidence type="ECO:0000256" key="2">
    <source>
        <dbReference type="ARBA" id="ARBA00010074"/>
    </source>
</evidence>
<keyword evidence="7" id="KW-0717">Septation</keyword>
<comment type="subcellular location">
    <subcellularLocation>
        <location evidence="1">Cytoplasm</location>
    </subcellularLocation>
</comment>
<dbReference type="GO" id="GO:0000921">
    <property type="term" value="P:septin ring assembly"/>
    <property type="evidence" value="ECO:0007669"/>
    <property type="project" value="TreeGrafter"/>
</dbReference>
<reference evidence="12 13" key="1">
    <citation type="submission" date="2017-01" db="EMBL/GenBank/DDBJ databases">
        <authorList>
            <person name="Mah S.A."/>
            <person name="Swanson W.J."/>
            <person name="Moy G.W."/>
            <person name="Vacquier V.D."/>
        </authorList>
    </citation>
    <scope>NUCLEOTIDE SEQUENCE [LARGE SCALE GENOMIC DNA]</scope>
    <source>
        <strain evidence="12 13">M9</strain>
    </source>
</reference>
<dbReference type="EMBL" id="FTPK01000003">
    <property type="protein sequence ID" value="SIT72080.1"/>
    <property type="molecule type" value="Genomic_DNA"/>
</dbReference>
<protein>
    <recommendedName>
        <fullName evidence="3">Cell division protein ZapA</fullName>
    </recommendedName>
    <alternativeName>
        <fullName evidence="11">Z ring-associated protein ZapA</fullName>
    </alternativeName>
</protein>
<comment type="function">
    <text evidence="9">Activator of cell division through the inhibition of FtsZ GTPase activity, therefore promoting FtsZ assembly into bundles of protofilaments necessary for the formation of the division Z ring. It is recruited early at mid-cell but it is not essential for cell division.</text>
</comment>
<dbReference type="InterPro" id="IPR036192">
    <property type="entry name" value="Cell_div_ZapA-like_sf"/>
</dbReference>
<dbReference type="GO" id="GO:0030428">
    <property type="term" value="C:cell septum"/>
    <property type="evidence" value="ECO:0007669"/>
    <property type="project" value="TreeGrafter"/>
</dbReference>
<dbReference type="Gene3D" id="1.20.5.50">
    <property type="match status" value="1"/>
</dbReference>
<comment type="similarity">
    <text evidence="2">Belongs to the ZapA family. Type 1 subfamily.</text>
</comment>
<dbReference type="SUPFAM" id="SSF102829">
    <property type="entry name" value="Cell division protein ZapA-like"/>
    <property type="match status" value="1"/>
</dbReference>
<keyword evidence="6" id="KW-0175">Coiled coil</keyword>
<comment type="subunit">
    <text evidence="10">Homodimer. Interacts with FtsZ.</text>
</comment>
<dbReference type="RefSeq" id="WP_076755991.1">
    <property type="nucleotide sequence ID" value="NZ_CP023018.1"/>
</dbReference>
<dbReference type="Proteomes" id="UP000223759">
    <property type="component" value="Unassembled WGS sequence"/>
</dbReference>
<evidence type="ECO:0000256" key="9">
    <source>
        <dbReference type="ARBA" id="ARBA00024910"/>
    </source>
</evidence>
<dbReference type="InterPro" id="IPR042233">
    <property type="entry name" value="Cell_div_ZapA_N"/>
</dbReference>
<dbReference type="GO" id="GO:0005829">
    <property type="term" value="C:cytosol"/>
    <property type="evidence" value="ECO:0007669"/>
    <property type="project" value="TreeGrafter"/>
</dbReference>
<evidence type="ECO:0000256" key="10">
    <source>
        <dbReference type="ARBA" id="ARBA00026068"/>
    </source>
</evidence>
<evidence type="ECO:0000313" key="12">
    <source>
        <dbReference type="EMBL" id="SIT72080.1"/>
    </source>
</evidence>
<evidence type="ECO:0000256" key="3">
    <source>
        <dbReference type="ARBA" id="ARBA00015195"/>
    </source>
</evidence>
<name>A0A1R3W3F0_9GAMM</name>
<evidence type="ECO:0000256" key="11">
    <source>
        <dbReference type="ARBA" id="ARBA00033158"/>
    </source>
</evidence>
<dbReference type="GO" id="GO:0032153">
    <property type="term" value="C:cell division site"/>
    <property type="evidence" value="ECO:0007669"/>
    <property type="project" value="TreeGrafter"/>
</dbReference>
<dbReference type="OrthoDB" id="5772359at2"/>
<proteinExistence type="inferred from homology"/>
<evidence type="ECO:0000256" key="8">
    <source>
        <dbReference type="ARBA" id="ARBA00023306"/>
    </source>
</evidence>
<evidence type="ECO:0000256" key="4">
    <source>
        <dbReference type="ARBA" id="ARBA00022490"/>
    </source>
</evidence>
<evidence type="ECO:0000256" key="5">
    <source>
        <dbReference type="ARBA" id="ARBA00022618"/>
    </source>
</evidence>
<keyword evidence="8" id="KW-0131">Cell cycle</keyword>
<dbReference type="AlphaFoldDB" id="A0A1R3W3F0"/>
<dbReference type="PANTHER" id="PTHR34981:SF1">
    <property type="entry name" value="CELL DIVISION PROTEIN ZAPA"/>
    <property type="match status" value="1"/>
</dbReference>
<dbReference type="Gene3D" id="3.30.160.880">
    <property type="entry name" value="Cell division protein ZapA protomer, N-terminal domain"/>
    <property type="match status" value="1"/>
</dbReference>
<dbReference type="GO" id="GO:0043093">
    <property type="term" value="P:FtsZ-dependent cytokinesis"/>
    <property type="evidence" value="ECO:0007669"/>
    <property type="project" value="TreeGrafter"/>
</dbReference>
<gene>
    <name evidence="12" type="ORF">SAMN05216526_1568</name>
</gene>
<dbReference type="PANTHER" id="PTHR34981">
    <property type="entry name" value="CELL DIVISION PROTEIN ZAPA"/>
    <property type="match status" value="1"/>
</dbReference>
<keyword evidence="4" id="KW-0963">Cytoplasm</keyword>
<evidence type="ECO:0000256" key="1">
    <source>
        <dbReference type="ARBA" id="ARBA00004496"/>
    </source>
</evidence>
<keyword evidence="5 12" id="KW-0132">Cell division</keyword>
<evidence type="ECO:0000256" key="6">
    <source>
        <dbReference type="ARBA" id="ARBA00023054"/>
    </source>
</evidence>
<organism evidence="12 13">
    <name type="scientific">Ectothiorhodosinus mongolicus</name>
    <dbReference type="NCBI Taxonomy" id="233100"/>
    <lineage>
        <taxon>Bacteria</taxon>
        <taxon>Pseudomonadati</taxon>
        <taxon>Pseudomonadota</taxon>
        <taxon>Gammaproteobacteria</taxon>
        <taxon>Chromatiales</taxon>
        <taxon>Ectothiorhodospiraceae</taxon>
        <taxon>Ectothiorhodosinus</taxon>
    </lineage>
</organism>
<accession>A0A1R3W3F0</accession>
<keyword evidence="13" id="KW-1185">Reference proteome</keyword>
<dbReference type="InterPro" id="IPR007838">
    <property type="entry name" value="Cell_div_ZapA-like"/>
</dbReference>
<sequence>MSSDTPVQVQILGKDYHVACPADERQALLASASLLDKRMREIRDSGRVVGGDRIAVMAALNITHELLIMKNQQDGLDGRLAQLRERLDAALKEVG</sequence>
<dbReference type="GO" id="GO:0000917">
    <property type="term" value="P:division septum assembly"/>
    <property type="evidence" value="ECO:0007669"/>
    <property type="project" value="UniProtKB-KW"/>
</dbReference>
<evidence type="ECO:0000313" key="13">
    <source>
        <dbReference type="Proteomes" id="UP000223759"/>
    </source>
</evidence>